<dbReference type="InterPro" id="IPR046004">
    <property type="entry name" value="DUF5960"/>
</dbReference>
<accession>A0A6N3FA72</accession>
<dbReference type="RefSeq" id="WP_021840380.1">
    <property type="nucleotide sequence ID" value="NZ_CACRUX010000098.1"/>
</dbReference>
<reference evidence="1" key="1">
    <citation type="submission" date="2019-11" db="EMBL/GenBank/DDBJ databases">
        <authorList>
            <person name="Feng L."/>
        </authorList>
    </citation>
    <scope>NUCLEOTIDE SEQUENCE</scope>
    <source>
        <strain evidence="1">VrattiLFYP33</strain>
    </source>
</reference>
<name>A0A6N3FA72_9FIRM</name>
<protein>
    <submittedName>
        <fullName evidence="1">Uncharacterized protein</fullName>
    </submittedName>
</protein>
<dbReference type="EMBL" id="CACRUX010000098">
    <property type="protein sequence ID" value="VYU48978.1"/>
    <property type="molecule type" value="Genomic_DNA"/>
</dbReference>
<evidence type="ECO:0000313" key="1">
    <source>
        <dbReference type="EMBL" id="VYU48978.1"/>
    </source>
</evidence>
<gene>
    <name evidence="1" type="ORF">VRLFYP33_02231</name>
</gene>
<dbReference type="AlphaFoldDB" id="A0A6N3FA72"/>
<dbReference type="Pfam" id="PF19385">
    <property type="entry name" value="DUF5960"/>
    <property type="match status" value="1"/>
</dbReference>
<proteinExistence type="predicted"/>
<sequence length="97" mass="11923">MESREFQRNQLQFSYFSPNYLKFEEDFYEYSALDTPLTFLTDDILQSMAHSQQNYFKLNKENAKDNRNHYFYFKIHAVEGKRLIRQYIYDGHSLTKR</sequence>
<organism evidence="1">
    <name type="scientific">Veillonella ratti</name>
    <dbReference type="NCBI Taxonomy" id="103892"/>
    <lineage>
        <taxon>Bacteria</taxon>
        <taxon>Bacillati</taxon>
        <taxon>Bacillota</taxon>
        <taxon>Negativicutes</taxon>
        <taxon>Veillonellales</taxon>
        <taxon>Veillonellaceae</taxon>
        <taxon>Veillonella</taxon>
    </lineage>
</organism>